<evidence type="ECO:0000256" key="5">
    <source>
        <dbReference type="PIRSR" id="PIRSR615500-1"/>
    </source>
</evidence>
<proteinExistence type="inferred from homology"/>
<dbReference type="RefSeq" id="WP_130059171.1">
    <property type="nucleotide sequence ID" value="NZ_JBCODD010000026.1"/>
</dbReference>
<gene>
    <name evidence="8" type="ORF">F3F73_21465</name>
</gene>
<dbReference type="GO" id="GO:0006508">
    <property type="term" value="P:proteolysis"/>
    <property type="evidence" value="ECO:0007669"/>
    <property type="project" value="UniProtKB-KW"/>
</dbReference>
<dbReference type="InterPro" id="IPR023828">
    <property type="entry name" value="Peptidase_S8_Ser-AS"/>
</dbReference>
<dbReference type="PROSITE" id="PS51892">
    <property type="entry name" value="SUBTILASE"/>
    <property type="match status" value="1"/>
</dbReference>
<dbReference type="SUPFAM" id="SSF52743">
    <property type="entry name" value="Subtilisin-like"/>
    <property type="match status" value="1"/>
</dbReference>
<dbReference type="InterPro" id="IPR015500">
    <property type="entry name" value="Peptidase_S8_subtilisin-rel"/>
</dbReference>
<dbReference type="AlphaFoldDB" id="A0A7J4XD13"/>
<accession>A0A7J4XD13</accession>
<reference evidence="8 9" key="1">
    <citation type="journal article" date="2019" name="Nat. Med.">
        <title>A library of human gut bacterial isolates paired with longitudinal multiomics data enables mechanistic microbiome research.</title>
        <authorList>
            <person name="Poyet M."/>
            <person name="Groussin M."/>
            <person name="Gibbons S.M."/>
            <person name="Avila-Pacheco J."/>
            <person name="Jiang X."/>
            <person name="Kearney S.M."/>
            <person name="Perrotta A.R."/>
            <person name="Berdy B."/>
            <person name="Zhao S."/>
            <person name="Lieberman T.D."/>
            <person name="Swanson P.K."/>
            <person name="Smith M."/>
            <person name="Roesemann S."/>
            <person name="Alexander J.E."/>
            <person name="Rich S.A."/>
            <person name="Livny J."/>
            <person name="Vlamakis H."/>
            <person name="Clish C."/>
            <person name="Bullock K."/>
            <person name="Deik A."/>
            <person name="Scott J."/>
            <person name="Pierce K.A."/>
            <person name="Xavier R.J."/>
            <person name="Alm E.J."/>
        </authorList>
    </citation>
    <scope>NUCLEOTIDE SEQUENCE [LARGE SCALE GENOMIC DNA]</scope>
    <source>
        <strain evidence="8 9">BIOML-A10</strain>
    </source>
</reference>
<comment type="caution">
    <text evidence="8">The sequence shown here is derived from an EMBL/GenBank/DDBJ whole genome shotgun (WGS) entry which is preliminary data.</text>
</comment>
<evidence type="ECO:0000259" key="7">
    <source>
        <dbReference type="Pfam" id="PF00082"/>
    </source>
</evidence>
<dbReference type="InterPro" id="IPR036852">
    <property type="entry name" value="Peptidase_S8/S53_dom_sf"/>
</dbReference>
<evidence type="ECO:0000256" key="2">
    <source>
        <dbReference type="ARBA" id="ARBA00022670"/>
    </source>
</evidence>
<feature type="domain" description="Peptidase S8/S53" evidence="7">
    <location>
        <begin position="445"/>
        <end position="613"/>
    </location>
</feature>
<organism evidence="8 9">
    <name type="scientific">Bacteroides salyersiae</name>
    <dbReference type="NCBI Taxonomy" id="291644"/>
    <lineage>
        <taxon>Bacteria</taxon>
        <taxon>Pseudomonadati</taxon>
        <taxon>Bacteroidota</taxon>
        <taxon>Bacteroidia</taxon>
        <taxon>Bacteroidales</taxon>
        <taxon>Bacteroidaceae</taxon>
        <taxon>Bacteroides</taxon>
    </lineage>
</organism>
<feature type="active site" description="Charge relay system" evidence="5 6">
    <location>
        <position position="213"/>
    </location>
</feature>
<feature type="active site" description="Charge relay system" evidence="5 6">
    <location>
        <position position="153"/>
    </location>
</feature>
<sequence>MKSSVIGIFLLFVLPLCCIAQVEYCDYSPKFSAATVSKIQSYQSLKKNRNVVSGVESLFAYVRLSPGANVEDLCSCHNVHLNVGYNGLYTAVIPMDILESFAKEETVLDVDAGKEVHLMMDSVRILTHVDEVHVGIGLPTSYQGEGTIIGIIDRGFDFTHPNFRDENGDCRIRYVWDQNQFLVTSNSSYGYGLEYSTTEQILAAKRDMSGETHGTHVAGIATGSWDNVYKGIAPKSEIVLISVNGTEQGILDGIDFLLHYADEKNKPISINLSMGTVLGYKDGTDSFSILIDNLMKGKQGKLLSIAAGNEGHRKTTLTGTFNEAQKEIKSYLVPPSYDRDNLFIQGVVGSTYTVTISLKDTLSNKLLFSESFISGEKWSKSYTGFGSEEKNDAVLNISSDVNLINNNPAFNVYLSYTKPESEVWEIALSSNQGKYMINCDYGYFSSAGKEGYMEGSTDYTIACTATGFEIISVGAYVSKEEYTDILGTVHRSDWSKFHLYPLSGKGPTYDGRIKPDVVAPGATVISSFNSYAASYSVATADKALEIEDISGRKYSWGMANGTSMATPVVTGTLALWLEANPELTVYEVKEIIQKTATEDIYTGELPNGKYGMGKLNTVAGLYEILKQTSVEKNKYLDIDYIYDRNIGWIKFLSEVPLEQLCIYSASGELLDVQTNLKDNEFQLCQYPAGIYLIKIRTQNILKVFKVAR</sequence>
<dbReference type="InterPro" id="IPR050131">
    <property type="entry name" value="Peptidase_S8_subtilisin-like"/>
</dbReference>
<dbReference type="EMBL" id="VWMK01000030">
    <property type="protein sequence ID" value="KAA3757854.1"/>
    <property type="molecule type" value="Genomic_DNA"/>
</dbReference>
<feature type="active site" description="Charge relay system" evidence="5 6">
    <location>
        <position position="563"/>
    </location>
</feature>
<evidence type="ECO:0000313" key="9">
    <source>
        <dbReference type="Proteomes" id="UP000422221"/>
    </source>
</evidence>
<dbReference type="PROSITE" id="PS00137">
    <property type="entry name" value="SUBTILASE_HIS"/>
    <property type="match status" value="1"/>
</dbReference>
<dbReference type="PANTHER" id="PTHR43806:SF11">
    <property type="entry name" value="CEREVISIN-RELATED"/>
    <property type="match status" value="1"/>
</dbReference>
<dbReference type="Gene3D" id="3.40.50.200">
    <property type="entry name" value="Peptidase S8/S53 domain"/>
    <property type="match status" value="1"/>
</dbReference>
<protein>
    <submittedName>
        <fullName evidence="8">S8 family serine peptidase</fullName>
    </submittedName>
</protein>
<dbReference type="Gene3D" id="2.60.120.1290">
    <property type="match status" value="1"/>
</dbReference>
<evidence type="ECO:0000313" key="8">
    <source>
        <dbReference type="EMBL" id="KAA3757854.1"/>
    </source>
</evidence>
<dbReference type="PROSITE" id="PS00138">
    <property type="entry name" value="SUBTILASE_SER"/>
    <property type="match status" value="1"/>
</dbReference>
<name>A0A7J4XD13_9BACE</name>
<comment type="similarity">
    <text evidence="1 6">Belongs to the peptidase S8 family.</text>
</comment>
<keyword evidence="3 6" id="KW-0378">Hydrolase</keyword>
<evidence type="ECO:0000256" key="1">
    <source>
        <dbReference type="ARBA" id="ARBA00011073"/>
    </source>
</evidence>
<evidence type="ECO:0000256" key="4">
    <source>
        <dbReference type="ARBA" id="ARBA00022825"/>
    </source>
</evidence>
<evidence type="ECO:0000256" key="6">
    <source>
        <dbReference type="PROSITE-ProRule" id="PRU01240"/>
    </source>
</evidence>
<dbReference type="Pfam" id="PF00082">
    <property type="entry name" value="Peptidase_S8"/>
    <property type="match status" value="2"/>
</dbReference>
<dbReference type="PRINTS" id="PR00723">
    <property type="entry name" value="SUBTILISIN"/>
</dbReference>
<feature type="domain" description="Peptidase S8/S53" evidence="7">
    <location>
        <begin position="144"/>
        <end position="316"/>
    </location>
</feature>
<dbReference type="Proteomes" id="UP000422221">
    <property type="component" value="Unassembled WGS sequence"/>
</dbReference>
<dbReference type="GO" id="GO:0004252">
    <property type="term" value="F:serine-type endopeptidase activity"/>
    <property type="evidence" value="ECO:0007669"/>
    <property type="project" value="UniProtKB-UniRule"/>
</dbReference>
<dbReference type="PANTHER" id="PTHR43806">
    <property type="entry name" value="PEPTIDASE S8"/>
    <property type="match status" value="1"/>
</dbReference>
<keyword evidence="4 6" id="KW-0720">Serine protease</keyword>
<evidence type="ECO:0000256" key="3">
    <source>
        <dbReference type="ARBA" id="ARBA00022801"/>
    </source>
</evidence>
<dbReference type="InterPro" id="IPR022398">
    <property type="entry name" value="Peptidase_S8_His-AS"/>
</dbReference>
<dbReference type="InterPro" id="IPR000209">
    <property type="entry name" value="Peptidase_S8/S53_dom"/>
</dbReference>
<keyword evidence="2 6" id="KW-0645">Protease</keyword>